<gene>
    <name evidence="7" type="ORF">HAKA00212_LOCUS24308</name>
</gene>
<proteinExistence type="inferred from homology"/>
<sequence length="534" mass="56762">MLTIIQQKGVTQLVVALFVIFLSSLQWLVHGFSASQTCRLPLLSRPTLVQMHESAGFIPADYDWKEENDNDWVEGKSTSRIEPSVNVLVKSFSFDVFQPASSFSSQEVLQQDQSGSNALRKERSDIEVHRAALAASVFGLSCVALVMCLMSFETRIAQSFSIPAIGYFSLAAAAIVTGGGSVPMKAPSLKKEEVDPWVFQLYASMGMAMLSSPLFLFLKMNGKFTFAPWALVGAAAFRSASCLSYLAIQKLGCTIAPAIWSGTAIFTSFFWGAGIFRECIRRPTQAVIALSLLVAGIVGVSASHDCCSTTDAVCPTPSTTNNSTEYDLLASTVANATPLPNLTQTSLNRKVATKSSLLGLLFCVACGILDGSAVAPLRLHEMTVGAADPLASTLNYVCNLGLGAMITTPALLLGHSVLAALWRQRAGQAIKAASGDAIDVKFSLLPRAALRAALVPGLLNGAMWGPRQLLTFVGMQYVGAAVGFPLTQLSIAVAAAWGVLYFQEVDPRSPRFRQRFPLGLGGILAGGALLACSK</sequence>
<dbReference type="PANTHER" id="PTHR16119:SF17">
    <property type="entry name" value="TRANSMEMBRANE PROTEIN 144"/>
    <property type="match status" value="1"/>
</dbReference>
<evidence type="ECO:0000256" key="2">
    <source>
        <dbReference type="ARBA" id="ARBA00005731"/>
    </source>
</evidence>
<dbReference type="EMBL" id="HBIU01055415">
    <property type="protein sequence ID" value="CAE0648437.1"/>
    <property type="molecule type" value="Transcribed_RNA"/>
</dbReference>
<evidence type="ECO:0000256" key="5">
    <source>
        <dbReference type="ARBA" id="ARBA00023136"/>
    </source>
</evidence>
<feature type="transmembrane region" description="Helical" evidence="6">
    <location>
        <begin position="399"/>
        <end position="422"/>
    </location>
</feature>
<dbReference type="InterPro" id="IPR037185">
    <property type="entry name" value="EmrE-like"/>
</dbReference>
<protein>
    <submittedName>
        <fullName evidence="7">Uncharacterized protein</fullName>
    </submittedName>
</protein>
<feature type="transmembrane region" description="Helical" evidence="6">
    <location>
        <begin position="131"/>
        <end position="152"/>
    </location>
</feature>
<reference evidence="7" key="1">
    <citation type="submission" date="2021-01" db="EMBL/GenBank/DDBJ databases">
        <authorList>
            <person name="Corre E."/>
            <person name="Pelletier E."/>
            <person name="Niang G."/>
            <person name="Scheremetjew M."/>
            <person name="Finn R."/>
            <person name="Kale V."/>
            <person name="Holt S."/>
            <person name="Cochrane G."/>
            <person name="Meng A."/>
            <person name="Brown T."/>
            <person name="Cohen L."/>
        </authorList>
    </citation>
    <scope>NUCLEOTIDE SEQUENCE</scope>
    <source>
        <strain evidence="7">CCMP3107</strain>
    </source>
</reference>
<dbReference type="Pfam" id="PF07857">
    <property type="entry name" value="TMEM144"/>
    <property type="match status" value="1"/>
</dbReference>
<keyword evidence="5 6" id="KW-0472">Membrane</keyword>
<feature type="transmembrane region" description="Helical" evidence="6">
    <location>
        <begin position="514"/>
        <end position="532"/>
    </location>
</feature>
<evidence type="ECO:0000256" key="6">
    <source>
        <dbReference type="SAM" id="Phobius"/>
    </source>
</evidence>
<evidence type="ECO:0000256" key="1">
    <source>
        <dbReference type="ARBA" id="ARBA00004141"/>
    </source>
</evidence>
<organism evidence="7">
    <name type="scientific">Heterosigma akashiwo</name>
    <name type="common">Chromophytic alga</name>
    <name type="synonym">Heterosigma carterae</name>
    <dbReference type="NCBI Taxonomy" id="2829"/>
    <lineage>
        <taxon>Eukaryota</taxon>
        <taxon>Sar</taxon>
        <taxon>Stramenopiles</taxon>
        <taxon>Ochrophyta</taxon>
        <taxon>Raphidophyceae</taxon>
        <taxon>Chattonellales</taxon>
        <taxon>Chattonellaceae</taxon>
        <taxon>Heterosigma</taxon>
    </lineage>
</organism>
<comment type="similarity">
    <text evidence="2">Belongs to the TMEM144 family.</text>
</comment>
<evidence type="ECO:0000256" key="4">
    <source>
        <dbReference type="ARBA" id="ARBA00022989"/>
    </source>
</evidence>
<name>A0A6S9KZM3_HETAK</name>
<dbReference type="GO" id="GO:0016020">
    <property type="term" value="C:membrane"/>
    <property type="evidence" value="ECO:0007669"/>
    <property type="project" value="UniProtKB-SubCell"/>
</dbReference>
<dbReference type="GO" id="GO:0015144">
    <property type="term" value="F:carbohydrate transmembrane transporter activity"/>
    <property type="evidence" value="ECO:0007669"/>
    <property type="project" value="InterPro"/>
</dbReference>
<dbReference type="SUPFAM" id="SSF103481">
    <property type="entry name" value="Multidrug resistance efflux transporter EmrE"/>
    <property type="match status" value="1"/>
</dbReference>
<accession>A0A6S9KZM3</accession>
<comment type="subcellular location">
    <subcellularLocation>
        <location evidence="1">Membrane</location>
        <topology evidence="1">Multi-pass membrane protein</topology>
    </subcellularLocation>
</comment>
<evidence type="ECO:0000313" key="7">
    <source>
        <dbReference type="EMBL" id="CAE0648437.1"/>
    </source>
</evidence>
<feature type="transmembrane region" description="Helical" evidence="6">
    <location>
        <begin position="197"/>
        <end position="217"/>
    </location>
</feature>
<evidence type="ECO:0000256" key="3">
    <source>
        <dbReference type="ARBA" id="ARBA00022692"/>
    </source>
</evidence>
<dbReference type="PANTHER" id="PTHR16119">
    <property type="entry name" value="TRANSMEMBRANE PROTEIN 144"/>
    <property type="match status" value="1"/>
</dbReference>
<feature type="transmembrane region" description="Helical" evidence="6">
    <location>
        <begin position="229"/>
        <end position="248"/>
    </location>
</feature>
<dbReference type="AlphaFoldDB" id="A0A6S9KZM3"/>
<feature type="transmembrane region" description="Helical" evidence="6">
    <location>
        <begin position="164"/>
        <end position="182"/>
    </location>
</feature>
<feature type="transmembrane region" description="Helical" evidence="6">
    <location>
        <begin position="254"/>
        <end position="276"/>
    </location>
</feature>
<dbReference type="InterPro" id="IPR012435">
    <property type="entry name" value="TMEM144"/>
</dbReference>
<dbReference type="InterPro" id="IPR010651">
    <property type="entry name" value="Sugar_transport"/>
</dbReference>
<keyword evidence="3 6" id="KW-0812">Transmembrane</keyword>
<feature type="transmembrane region" description="Helical" evidence="6">
    <location>
        <begin position="477"/>
        <end position="502"/>
    </location>
</feature>
<dbReference type="Gene3D" id="1.10.3730.20">
    <property type="match status" value="1"/>
</dbReference>
<keyword evidence="4 6" id="KW-1133">Transmembrane helix</keyword>
<feature type="transmembrane region" description="Helical" evidence="6">
    <location>
        <begin position="357"/>
        <end position="379"/>
    </location>
</feature>